<feature type="domain" description="Aminomethyltransferase C-terminal" evidence="5">
    <location>
        <begin position="883"/>
        <end position="965"/>
    </location>
</feature>
<dbReference type="InterPro" id="IPR027266">
    <property type="entry name" value="TrmE/GcvT-like"/>
</dbReference>
<protein>
    <submittedName>
        <fullName evidence="7">Sarcosine oxidase subunit alpha family protein</fullName>
    </submittedName>
</protein>
<sequence length="973" mass="102261">MTRLASGGRIDRAQTLRFSFDGTPYTGQAGDTLASALLANGVRLVGRSFKYHRPRGIWGLGAEEPNALVELREGARREPNTRATTAELFEGLAARSQNRWPSLRFDVQAVNGLFGPILSAGFYYKTFMWPASFWEKVYEPLIRRAAGLGRAPEEVDPDAYERMHAHCDVLVIGAGPAGLAAALAAARSGARVILADEDAEPGGRLLADRQEIGGLPAADWAAQVLAELAGFRDVTLLPRTTVFGAFDHGTYGAVQRVADHLATPPEGTPRQRGWTIVARRAVLAAGAVERPIAFAGNDRPGVMSAAAVRGYLNRYAVLPGRRAVVFTAGDDGWRSAADLLAAGAEVTVVEARDAVAPAIAEAARGARQILGARVAGTAGGLGLAGVTLTDGQRLPADLLAVAGGWNPLLNLSGHHGARPRWDDALLAFVPDAAPPGMAVAGAAAGRMTLAACLADGAAAGLRAAEEAGHPGQPLALPRADDEPAGLRALFHVPGRGKAFVDFQHDVTADDIALAAREGFRSVEHAKRYTTLGMATDQGRTSNVTGLAILAAATGRSIAETGTTLFRPPYTPVAIGALAGHQTGRDFRPTRRTPLHGWAAGQGASFVESGAWLRAEWYARPGERGWRDSVDREAQAVRRDVGFCDVSTLGKIEVVGPDAAALLDLVYANDIASLKPGRIRYGVMLREDGFVFDDGTCARFAPDRFLLTTTTANAARVLQHLEYAHQVLRPSLTVALLSVTDAWAQVSLAGPRARTVLGGLLPGVALGNEAFPHMSCAEVVLEGGMPARLYRLSFSGELAYEIGVPPDAAAALADRLLAAGATPYGTEALGVLRIEKGHVGGGELNGQTTAGDLGLGRMLSRRKDFIGRALAQRPALVDPARLVLVGLLAGAVLRGGSHLLAPGAPATTAHDLGHVTSACWSPHLGRMIGLALLAEGRSRIGTRIRVHDPLRGGDTEAEVVEPVFIDREGLRSRG</sequence>
<dbReference type="RefSeq" id="WP_168028462.1">
    <property type="nucleotide sequence ID" value="NZ_JAAVNE010000007.1"/>
</dbReference>
<dbReference type="InterPro" id="IPR041854">
    <property type="entry name" value="BFD-like_2Fe2S-bd_dom_sf"/>
</dbReference>
<comment type="similarity">
    <text evidence="1">Belongs to the GcvT family.</text>
</comment>
<dbReference type="InterPro" id="IPR006277">
    <property type="entry name" value="Sarcosine_oxidase_asu"/>
</dbReference>
<dbReference type="Pfam" id="PF07992">
    <property type="entry name" value="Pyr_redox_2"/>
    <property type="match status" value="1"/>
</dbReference>
<dbReference type="PRINTS" id="PR00411">
    <property type="entry name" value="PNDRDTASEI"/>
</dbReference>
<reference evidence="7 8" key="1">
    <citation type="submission" date="2020-03" db="EMBL/GenBank/DDBJ databases">
        <title>Roseomonas selenitidurans sp. nov. isolated from urban soil.</title>
        <authorList>
            <person name="Liu H."/>
        </authorList>
    </citation>
    <scope>NUCLEOTIDE SEQUENCE [LARGE SCALE GENOMIC DNA]</scope>
    <source>
        <strain evidence="7 8">BU-1</strain>
    </source>
</reference>
<evidence type="ECO:0000256" key="2">
    <source>
        <dbReference type="ARBA" id="ARBA00023002"/>
    </source>
</evidence>
<dbReference type="InterPro" id="IPR013977">
    <property type="entry name" value="GcvT_C"/>
</dbReference>
<dbReference type="Pfam" id="PF17806">
    <property type="entry name" value="SO_alpha_A3"/>
    <property type="match status" value="1"/>
</dbReference>
<dbReference type="SUPFAM" id="SSF103025">
    <property type="entry name" value="Folate-binding domain"/>
    <property type="match status" value="1"/>
</dbReference>
<dbReference type="InterPro" id="IPR028896">
    <property type="entry name" value="GcvT/YgfZ/DmdA"/>
</dbReference>
<dbReference type="InterPro" id="IPR006222">
    <property type="entry name" value="GCVT_N"/>
</dbReference>
<feature type="domain" description="FAD/NAD(P)-binding" evidence="4">
    <location>
        <begin position="168"/>
        <end position="408"/>
    </location>
</feature>
<dbReference type="PANTHER" id="PTHR43757">
    <property type="entry name" value="AMINOMETHYLTRANSFERASE"/>
    <property type="match status" value="1"/>
</dbReference>
<gene>
    <name evidence="7" type="ORF">HEQ75_06610</name>
</gene>
<comment type="caution">
    <text evidence="7">The sequence shown here is derived from an EMBL/GenBank/DDBJ whole genome shotgun (WGS) entry which is preliminary data.</text>
</comment>
<evidence type="ECO:0000259" key="5">
    <source>
        <dbReference type="Pfam" id="PF08669"/>
    </source>
</evidence>
<dbReference type="Pfam" id="PF08669">
    <property type="entry name" value="GCV_T_C"/>
    <property type="match status" value="1"/>
</dbReference>
<name>A0ABX1E099_9PROT</name>
<dbReference type="Gene3D" id="3.50.50.60">
    <property type="entry name" value="FAD/NAD(P)-binding domain"/>
    <property type="match status" value="3"/>
</dbReference>
<evidence type="ECO:0000259" key="4">
    <source>
        <dbReference type="Pfam" id="PF07992"/>
    </source>
</evidence>
<dbReference type="Proteomes" id="UP000787635">
    <property type="component" value="Unassembled WGS sequence"/>
</dbReference>
<dbReference type="Pfam" id="PF13510">
    <property type="entry name" value="Fer2_4"/>
    <property type="match status" value="1"/>
</dbReference>
<evidence type="ECO:0000313" key="8">
    <source>
        <dbReference type="Proteomes" id="UP000787635"/>
    </source>
</evidence>
<accession>A0ABX1E099</accession>
<dbReference type="InterPro" id="IPR023753">
    <property type="entry name" value="FAD/NAD-binding_dom"/>
</dbReference>
<evidence type="ECO:0000313" key="7">
    <source>
        <dbReference type="EMBL" id="NKC30528.1"/>
    </source>
</evidence>
<dbReference type="Pfam" id="PF01571">
    <property type="entry name" value="GCV_T"/>
    <property type="match status" value="1"/>
</dbReference>
<feature type="domain" description="SoxA A3" evidence="6">
    <location>
        <begin position="496"/>
        <end position="579"/>
    </location>
</feature>
<dbReference type="PRINTS" id="PR00368">
    <property type="entry name" value="FADPNR"/>
</dbReference>
<organism evidence="7 8">
    <name type="scientific">Falsiroseomonas selenitidurans</name>
    <dbReference type="NCBI Taxonomy" id="2716335"/>
    <lineage>
        <taxon>Bacteria</taxon>
        <taxon>Pseudomonadati</taxon>
        <taxon>Pseudomonadota</taxon>
        <taxon>Alphaproteobacteria</taxon>
        <taxon>Acetobacterales</taxon>
        <taxon>Roseomonadaceae</taxon>
        <taxon>Falsiroseomonas</taxon>
    </lineage>
</organism>
<dbReference type="SUPFAM" id="SSF51905">
    <property type="entry name" value="FAD/NAD(P)-binding domain"/>
    <property type="match status" value="1"/>
</dbReference>
<evidence type="ECO:0000259" key="3">
    <source>
        <dbReference type="Pfam" id="PF01571"/>
    </source>
</evidence>
<dbReference type="EMBL" id="JAAVNE010000007">
    <property type="protein sequence ID" value="NKC30528.1"/>
    <property type="molecule type" value="Genomic_DNA"/>
</dbReference>
<evidence type="ECO:0000259" key="6">
    <source>
        <dbReference type="Pfam" id="PF17806"/>
    </source>
</evidence>
<dbReference type="SUPFAM" id="SSF101790">
    <property type="entry name" value="Aminomethyltransferase beta-barrel domain"/>
    <property type="match status" value="1"/>
</dbReference>
<proteinExistence type="inferred from homology"/>
<dbReference type="InterPro" id="IPR041117">
    <property type="entry name" value="SoxA_A3"/>
</dbReference>
<dbReference type="InterPro" id="IPR029043">
    <property type="entry name" value="GcvT/YgfZ_C"/>
</dbReference>
<dbReference type="Gene3D" id="3.30.1360.120">
    <property type="entry name" value="Probable tRNA modification gtpase trme, domain 1"/>
    <property type="match status" value="1"/>
</dbReference>
<dbReference type="Gene3D" id="1.10.10.1100">
    <property type="entry name" value="BFD-like [2Fe-2S]-binding domain"/>
    <property type="match status" value="1"/>
</dbReference>
<evidence type="ECO:0000256" key="1">
    <source>
        <dbReference type="ARBA" id="ARBA00008609"/>
    </source>
</evidence>
<dbReference type="PANTHER" id="PTHR43757:SF2">
    <property type="entry name" value="AMINOMETHYLTRANSFERASE, MITOCHONDRIAL"/>
    <property type="match status" value="1"/>
</dbReference>
<dbReference type="NCBIfam" id="TIGR01372">
    <property type="entry name" value="soxA"/>
    <property type="match status" value="1"/>
</dbReference>
<feature type="domain" description="GCVT N-terminal" evidence="3">
    <location>
        <begin position="594"/>
        <end position="861"/>
    </location>
</feature>
<dbReference type="InterPro" id="IPR036188">
    <property type="entry name" value="FAD/NAD-bd_sf"/>
</dbReference>
<dbReference type="PIRSF" id="PIRSF037980">
    <property type="entry name" value="SoxA"/>
    <property type="match status" value="1"/>
</dbReference>
<dbReference type="Gene3D" id="3.10.20.440">
    <property type="entry name" value="2Fe-2S iron-sulphur cluster binding domain, sarcosine oxidase, alpha subunit, N-terminal domain"/>
    <property type="match status" value="1"/>
</dbReference>
<keyword evidence="2" id="KW-0560">Oxidoreductase</keyword>
<dbReference type="InterPro" id="IPR042204">
    <property type="entry name" value="2Fe-2S-bd_N"/>
</dbReference>
<keyword evidence="8" id="KW-1185">Reference proteome</keyword>